<reference evidence="1" key="1">
    <citation type="submission" date="2022-04" db="EMBL/GenBank/DDBJ databases">
        <title>Genome of the entomopathogenic fungus Entomophthora muscae.</title>
        <authorList>
            <person name="Elya C."/>
            <person name="Lovett B.R."/>
            <person name="Lee E."/>
            <person name="Macias A.M."/>
            <person name="Hajek A.E."/>
            <person name="De Bivort B.L."/>
            <person name="Kasson M.T."/>
            <person name="De Fine Licht H.H."/>
            <person name="Stajich J.E."/>
        </authorList>
    </citation>
    <scope>NUCLEOTIDE SEQUENCE</scope>
    <source>
        <strain evidence="1">Berkeley</strain>
    </source>
</reference>
<evidence type="ECO:0000313" key="1">
    <source>
        <dbReference type="EMBL" id="KAJ9084392.1"/>
    </source>
</evidence>
<proteinExistence type="predicted"/>
<dbReference type="EMBL" id="QTSX02000848">
    <property type="protein sequence ID" value="KAJ9084392.1"/>
    <property type="molecule type" value="Genomic_DNA"/>
</dbReference>
<accession>A0ACC2UDA7</accession>
<gene>
    <name evidence="1" type="ORF">DSO57_1025022</name>
</gene>
<protein>
    <submittedName>
        <fullName evidence="1">Uncharacterized protein</fullName>
    </submittedName>
</protein>
<comment type="caution">
    <text evidence="1">The sequence shown here is derived from an EMBL/GenBank/DDBJ whole genome shotgun (WGS) entry which is preliminary data.</text>
</comment>
<name>A0ACC2UDA7_9FUNG</name>
<sequence length="71" mass="7469">MVNTRSSGAPLLPLNNNIQQVSYSNRPGSPSTTQSAPSQASTINVGSAGSIHPQRVLPIMAQGYKLGRARH</sequence>
<evidence type="ECO:0000313" key="2">
    <source>
        <dbReference type="Proteomes" id="UP001165960"/>
    </source>
</evidence>
<dbReference type="Proteomes" id="UP001165960">
    <property type="component" value="Unassembled WGS sequence"/>
</dbReference>
<organism evidence="1 2">
    <name type="scientific">Entomophthora muscae</name>
    <dbReference type="NCBI Taxonomy" id="34485"/>
    <lineage>
        <taxon>Eukaryota</taxon>
        <taxon>Fungi</taxon>
        <taxon>Fungi incertae sedis</taxon>
        <taxon>Zoopagomycota</taxon>
        <taxon>Entomophthoromycotina</taxon>
        <taxon>Entomophthoromycetes</taxon>
        <taxon>Entomophthorales</taxon>
        <taxon>Entomophthoraceae</taxon>
        <taxon>Entomophthora</taxon>
    </lineage>
</organism>
<keyword evidence="2" id="KW-1185">Reference proteome</keyword>